<accession>A0A9K3LTK4</accession>
<feature type="region of interest" description="Disordered" evidence="1">
    <location>
        <begin position="209"/>
        <end position="230"/>
    </location>
</feature>
<proteinExistence type="predicted"/>
<feature type="region of interest" description="Disordered" evidence="1">
    <location>
        <begin position="125"/>
        <end position="153"/>
    </location>
</feature>
<dbReference type="CDD" id="cd02440">
    <property type="entry name" value="AdoMet_MTases"/>
    <property type="match status" value="1"/>
</dbReference>
<evidence type="ECO:0000313" key="3">
    <source>
        <dbReference type="Proteomes" id="UP000693970"/>
    </source>
</evidence>
<name>A0A9K3LTK4_9STRA</name>
<organism evidence="2 3">
    <name type="scientific">Nitzschia inconspicua</name>
    <dbReference type="NCBI Taxonomy" id="303405"/>
    <lineage>
        <taxon>Eukaryota</taxon>
        <taxon>Sar</taxon>
        <taxon>Stramenopiles</taxon>
        <taxon>Ochrophyta</taxon>
        <taxon>Bacillariophyta</taxon>
        <taxon>Bacillariophyceae</taxon>
        <taxon>Bacillariophycidae</taxon>
        <taxon>Bacillariales</taxon>
        <taxon>Bacillariaceae</taxon>
        <taxon>Nitzschia</taxon>
    </lineage>
</organism>
<dbReference type="AlphaFoldDB" id="A0A9K3LTK4"/>
<evidence type="ECO:0000256" key="1">
    <source>
        <dbReference type="SAM" id="MobiDB-lite"/>
    </source>
</evidence>
<protein>
    <recommendedName>
        <fullName evidence="4">Methyltransferase domain-containing protein</fullName>
    </recommendedName>
</protein>
<evidence type="ECO:0000313" key="2">
    <source>
        <dbReference type="EMBL" id="KAG7368329.1"/>
    </source>
</evidence>
<sequence>MAAAVDASSSLSPDIPTSVQLDVLLDQCKFYPLHKRCVLAGTISSIAHQKESGGNAKCSSGDRCLVYYSEETAAQLLLVGCCSNLPPSTYSLMEKWNTLECGNDKCTGWIRLIVPFVITCHFSSTTTPTPKQSPQRKTGRNNNSNNNNSCPPPPPPTAPCWIWENCIHITSHFNPMTETIHLTFALEQAKFYSTKLLVLDGTVVESIRDNDDADDFDNKNHHHHDYDDRDRRLPPGERCWVHVRSGIKSLLKQLLPTDNGSFSIVNETFDPTGWIQLTKSSLVTCRLWRTRNDDDNLTPPLRNPKTGAVLLECYDIIDITFPTNNEMNDCPTTLRRLGDRSFQGNQNESSVLPALRDRKERHAVFAQWLVEKFGIEMLSNGSGVLDVAGGKGELCQALLDLGVPNATLLDPDPRCKIDQVKFQVIAKSLLGDASDLTSSEDERISRLVTTCAMIVGMHPDGATEAIIDTSLRLGVPFAILPCCFSQKLFPERKENEMNKDYRDVNHYKSYTIFCQHLLNMAPVGMRFEVENLPFQGRNKVIYFSTYACQIAEQ</sequence>
<dbReference type="Proteomes" id="UP000693970">
    <property type="component" value="Unassembled WGS sequence"/>
</dbReference>
<gene>
    <name evidence="2" type="ORF">IV203_031072</name>
</gene>
<dbReference type="PANTHER" id="PTHR36971:SF1">
    <property type="entry name" value="METHYLTRANSFERASE DOMAIN-CONTAINING PROTEIN"/>
    <property type="match status" value="1"/>
</dbReference>
<reference evidence="2" key="1">
    <citation type="journal article" date="2021" name="Sci. Rep.">
        <title>Diploid genomic architecture of Nitzschia inconspicua, an elite biomass production diatom.</title>
        <authorList>
            <person name="Oliver A."/>
            <person name="Podell S."/>
            <person name="Pinowska A."/>
            <person name="Traller J.C."/>
            <person name="Smith S.R."/>
            <person name="McClure R."/>
            <person name="Beliaev A."/>
            <person name="Bohutskyi P."/>
            <person name="Hill E.A."/>
            <person name="Rabines A."/>
            <person name="Zheng H."/>
            <person name="Allen L.Z."/>
            <person name="Kuo A."/>
            <person name="Grigoriev I.V."/>
            <person name="Allen A.E."/>
            <person name="Hazlebeck D."/>
            <person name="Allen E.E."/>
        </authorList>
    </citation>
    <scope>NUCLEOTIDE SEQUENCE</scope>
    <source>
        <strain evidence="2">Hildebrandi</strain>
    </source>
</reference>
<dbReference type="EMBL" id="JAGRRH010000006">
    <property type="protein sequence ID" value="KAG7368329.1"/>
    <property type="molecule type" value="Genomic_DNA"/>
</dbReference>
<evidence type="ECO:0008006" key="4">
    <source>
        <dbReference type="Google" id="ProtNLM"/>
    </source>
</evidence>
<feature type="compositionally biased region" description="Low complexity" evidence="1">
    <location>
        <begin position="125"/>
        <end position="149"/>
    </location>
</feature>
<keyword evidence="3" id="KW-1185">Reference proteome</keyword>
<comment type="caution">
    <text evidence="2">The sequence shown here is derived from an EMBL/GenBank/DDBJ whole genome shotgun (WGS) entry which is preliminary data.</text>
</comment>
<reference evidence="2" key="2">
    <citation type="submission" date="2021-04" db="EMBL/GenBank/DDBJ databases">
        <authorList>
            <person name="Podell S."/>
        </authorList>
    </citation>
    <scope>NUCLEOTIDE SEQUENCE</scope>
    <source>
        <strain evidence="2">Hildebrandi</strain>
    </source>
</reference>
<dbReference type="PANTHER" id="PTHR36971">
    <property type="entry name" value="UNNAMED PRODUCT"/>
    <property type="match status" value="1"/>
</dbReference>
<dbReference type="OrthoDB" id="7459479at2759"/>